<dbReference type="RefSeq" id="WP_143065605.1">
    <property type="nucleotide sequence ID" value="NZ_FOEI01000002.1"/>
</dbReference>
<evidence type="ECO:0000313" key="2">
    <source>
        <dbReference type="Proteomes" id="UP000198648"/>
    </source>
</evidence>
<dbReference type="EMBL" id="FOEI01000002">
    <property type="protein sequence ID" value="SEP78714.1"/>
    <property type="molecule type" value="Genomic_DNA"/>
</dbReference>
<dbReference type="OrthoDB" id="1340936at2"/>
<dbReference type="AlphaFoldDB" id="A0A1H9APM9"/>
<accession>A0A1H9APM9</accession>
<dbReference type="Proteomes" id="UP000198648">
    <property type="component" value="Unassembled WGS sequence"/>
</dbReference>
<sequence length="226" mass="26361">MKKYILIVCLFCLQFLMGQNSLEKLEKLNQYELLKEQEEYERVYIEVGLVKPIGNLSNKFDVSQCYGFWFRSKIKNNDFIDIGLNVVIPNNASNINVKYKDSVFSIGSRRFGGNLGFRFAKVFPFSNVSPRNNVEWFTGFGVATMFYDANHKRYEDIINGNYDAESSEKSYEFALTTLQFSQGIKMNIKNVGLQFNYQFTPYGLFENRIEPNFGSQSIMFGIYYRQ</sequence>
<reference evidence="1 2" key="1">
    <citation type="submission" date="2016-10" db="EMBL/GenBank/DDBJ databases">
        <authorList>
            <person name="de Groot N.N."/>
        </authorList>
    </citation>
    <scope>NUCLEOTIDE SEQUENCE [LARGE SCALE GENOMIC DNA]</scope>
    <source>
        <strain evidence="1 2">DSM 27078</strain>
    </source>
</reference>
<gene>
    <name evidence="1" type="ORF">SAMN05444005_102271</name>
</gene>
<organism evidence="1 2">
    <name type="scientific">Flavobacterium urocaniciphilum</name>
    <dbReference type="NCBI Taxonomy" id="1299341"/>
    <lineage>
        <taxon>Bacteria</taxon>
        <taxon>Pseudomonadati</taxon>
        <taxon>Bacteroidota</taxon>
        <taxon>Flavobacteriia</taxon>
        <taxon>Flavobacteriales</taxon>
        <taxon>Flavobacteriaceae</taxon>
        <taxon>Flavobacterium</taxon>
    </lineage>
</organism>
<protein>
    <recommendedName>
        <fullName evidence="3">Outer membrane protein beta-barrel domain-containing protein</fullName>
    </recommendedName>
</protein>
<evidence type="ECO:0008006" key="3">
    <source>
        <dbReference type="Google" id="ProtNLM"/>
    </source>
</evidence>
<proteinExistence type="predicted"/>
<keyword evidence="2" id="KW-1185">Reference proteome</keyword>
<name>A0A1H9APM9_9FLAO</name>
<dbReference type="STRING" id="1299341.SAMN05444005_102271"/>
<evidence type="ECO:0000313" key="1">
    <source>
        <dbReference type="EMBL" id="SEP78714.1"/>
    </source>
</evidence>